<keyword evidence="16" id="KW-1185">Reference proteome</keyword>
<dbReference type="SMART" id="SM00488">
    <property type="entry name" value="DEXDc2"/>
    <property type="match status" value="1"/>
</dbReference>
<dbReference type="Gene3D" id="1.10.275.30">
    <property type="match status" value="1"/>
</dbReference>
<dbReference type="InterPro" id="IPR010614">
    <property type="entry name" value="RAD3-like_helicase_DEAD"/>
</dbReference>
<dbReference type="PROSITE" id="PS51193">
    <property type="entry name" value="HELICASE_ATP_BIND_2"/>
    <property type="match status" value="1"/>
</dbReference>
<evidence type="ECO:0000313" key="16">
    <source>
        <dbReference type="Proteomes" id="UP000218387"/>
    </source>
</evidence>
<organism evidence="15 16">
    <name type="scientific">Eubacterium maltosivorans</name>
    <dbReference type="NCBI Taxonomy" id="2041044"/>
    <lineage>
        <taxon>Bacteria</taxon>
        <taxon>Bacillati</taxon>
        <taxon>Bacillota</taxon>
        <taxon>Clostridia</taxon>
        <taxon>Eubacteriales</taxon>
        <taxon>Eubacteriaceae</taxon>
        <taxon>Eubacterium</taxon>
    </lineage>
</organism>
<evidence type="ECO:0000256" key="10">
    <source>
        <dbReference type="ARBA" id="ARBA00023125"/>
    </source>
</evidence>
<gene>
    <name evidence="15" type="ORF">CPZ25_000305</name>
</gene>
<dbReference type="EMBL" id="CP029487">
    <property type="protein sequence ID" value="QCT69807.1"/>
    <property type="molecule type" value="Genomic_DNA"/>
</dbReference>
<dbReference type="GO" id="GO:0005524">
    <property type="term" value="F:ATP binding"/>
    <property type="evidence" value="ECO:0007669"/>
    <property type="project" value="UniProtKB-KW"/>
</dbReference>
<evidence type="ECO:0000256" key="12">
    <source>
        <dbReference type="ARBA" id="ARBA00023235"/>
    </source>
</evidence>
<proteinExistence type="inferred from homology"/>
<evidence type="ECO:0000256" key="4">
    <source>
        <dbReference type="ARBA" id="ARBA00022763"/>
    </source>
</evidence>
<evidence type="ECO:0000256" key="8">
    <source>
        <dbReference type="ARBA" id="ARBA00023004"/>
    </source>
</evidence>
<comment type="similarity">
    <text evidence="13">Belongs to the helicase family. DinG subfamily.</text>
</comment>
<keyword evidence="2" id="KW-0479">Metal-binding</keyword>
<evidence type="ECO:0000256" key="3">
    <source>
        <dbReference type="ARBA" id="ARBA00022741"/>
    </source>
</evidence>
<dbReference type="GO" id="GO:0016818">
    <property type="term" value="F:hydrolase activity, acting on acid anhydrides, in phosphorus-containing anhydrides"/>
    <property type="evidence" value="ECO:0007669"/>
    <property type="project" value="InterPro"/>
</dbReference>
<keyword evidence="5" id="KW-0378">Hydrolase</keyword>
<dbReference type="GO" id="GO:0003677">
    <property type="term" value="F:DNA binding"/>
    <property type="evidence" value="ECO:0007669"/>
    <property type="project" value="UniProtKB-KW"/>
</dbReference>
<dbReference type="InterPro" id="IPR006554">
    <property type="entry name" value="Helicase-like_DEXD_c2"/>
</dbReference>
<keyword evidence="9" id="KW-0411">Iron-sulfur</keyword>
<dbReference type="InterPro" id="IPR027417">
    <property type="entry name" value="P-loop_NTPase"/>
</dbReference>
<evidence type="ECO:0000313" key="15">
    <source>
        <dbReference type="EMBL" id="QCT69807.1"/>
    </source>
</evidence>
<dbReference type="AlphaFoldDB" id="A0A4P9C3E1"/>
<evidence type="ECO:0000256" key="5">
    <source>
        <dbReference type="ARBA" id="ARBA00022801"/>
    </source>
</evidence>
<dbReference type="PANTHER" id="PTHR11472:SF34">
    <property type="entry name" value="REGULATOR OF TELOMERE ELONGATION HELICASE 1"/>
    <property type="match status" value="1"/>
</dbReference>
<evidence type="ECO:0000256" key="9">
    <source>
        <dbReference type="ARBA" id="ARBA00023014"/>
    </source>
</evidence>
<dbReference type="Gene3D" id="3.40.50.300">
    <property type="entry name" value="P-loop containing nucleotide triphosphate hydrolases"/>
    <property type="match status" value="2"/>
</dbReference>
<evidence type="ECO:0000256" key="13">
    <source>
        <dbReference type="ARBA" id="ARBA00038058"/>
    </source>
</evidence>
<keyword evidence="7" id="KW-0067">ATP-binding</keyword>
<protein>
    <submittedName>
        <fullName evidence="15">ATP-dependent DNA helicase</fullName>
    </submittedName>
</protein>
<keyword evidence="10" id="KW-0238">DNA-binding</keyword>
<name>A0A4P9C3E1_EUBML</name>
<dbReference type="InterPro" id="IPR006555">
    <property type="entry name" value="ATP-dep_Helicase_C"/>
</dbReference>
<dbReference type="InterPro" id="IPR011604">
    <property type="entry name" value="PDDEXK-like_dom_sf"/>
</dbReference>
<accession>A0A4P9C3E1</accession>
<keyword evidence="11" id="KW-0234">DNA repair</keyword>
<keyword evidence="1" id="KW-0004">4Fe-4S</keyword>
<evidence type="ECO:0000259" key="14">
    <source>
        <dbReference type="PROSITE" id="PS51193"/>
    </source>
</evidence>
<dbReference type="InterPro" id="IPR014013">
    <property type="entry name" value="Helic_SF1/SF2_ATP-bd_DinG/Rad3"/>
</dbReference>
<dbReference type="SUPFAM" id="SSF52540">
    <property type="entry name" value="P-loop containing nucleoside triphosphate hydrolases"/>
    <property type="match status" value="2"/>
</dbReference>
<sequence>MAYEVVELSVRELVEFIMRSGSIDSRFGGFDRAAEGARIHRKLQKEAGEHYRSEVTLAETTDIKGFTFKIQGRADGIFEEDGITVVDEIKTITQSLEDMDEDSRPVHWAQAKCYGYIYGSQQGLDFIDIQLTYYQVDTKEIRRFRKSFSVIELENFYLALLNAYIRWAEMQRQWVEKRNHTIRTLDFPYKTYRRGQREMAVAVFNTIKKSGKLFCQAPTGIGKTLSTLFPSVKALGSGMAEKLFYLTAKTITRQAAVDAFALMKEKGLELRTVTLTAKDKICFLGERSCNPDDCPYADGYFDRVSDVLYEVLQKETVFSRENIEAIALENNLCPFEFSLDLTLWCDAIICDYNYLFDPVVALKRFFMDEKGDYVFLVDEAHNLVDRAREMYSAALRKSDFLNLKRQLTKTDKRLREPLNKVNQAMIDLRKSCPDSRSRISREELGDFNELLGFFCFACEEWQKKHPDHPSAEAVLELYFQARTYLKIAEFYDEHYITTIHIYGSEVIVKQVCLDPALLLRARLACGKASVLFSATLTPLEYFIAVLGGEEETPRYELPSPFDPSKLGILLADTISTRYVDREESYAPIAEMIAAFAAGKKGNYMVYFPSYAYLNAVCEIFGERFPDIKTMVQERDMDEAAREAFLAAFDAENPETLIGFCVMGGIYSEGIDLKGDRLIGTVIVGVGLPQIGDERNIIRNYYDDKQGSGFAYAYQFPGMNKVLQAVGRVIRDEDDRGMVLFIDNRFSSSSYRRLFPPHLSHYIKVRSVQDIGRETREFWDETKDCE</sequence>
<keyword evidence="12" id="KW-0413">Isomerase</keyword>
<evidence type="ECO:0000256" key="2">
    <source>
        <dbReference type="ARBA" id="ARBA00022723"/>
    </source>
</evidence>
<dbReference type="PANTHER" id="PTHR11472">
    <property type="entry name" value="DNA REPAIR DEAD HELICASE RAD3/XP-D SUBFAMILY MEMBER"/>
    <property type="match status" value="1"/>
</dbReference>
<dbReference type="SMART" id="SM00491">
    <property type="entry name" value="HELICc2"/>
    <property type="match status" value="1"/>
</dbReference>
<dbReference type="Pfam" id="PF13307">
    <property type="entry name" value="Helicase_C_2"/>
    <property type="match status" value="1"/>
</dbReference>
<evidence type="ECO:0000256" key="7">
    <source>
        <dbReference type="ARBA" id="ARBA00022840"/>
    </source>
</evidence>
<dbReference type="GO" id="GO:0046872">
    <property type="term" value="F:metal ion binding"/>
    <property type="evidence" value="ECO:0007669"/>
    <property type="project" value="UniProtKB-KW"/>
</dbReference>
<dbReference type="Proteomes" id="UP000218387">
    <property type="component" value="Chromosome"/>
</dbReference>
<dbReference type="GO" id="GO:0003678">
    <property type="term" value="F:DNA helicase activity"/>
    <property type="evidence" value="ECO:0007669"/>
    <property type="project" value="InterPro"/>
</dbReference>
<keyword evidence="3" id="KW-0547">Nucleotide-binding</keyword>
<reference evidence="15 16" key="1">
    <citation type="submission" date="2018-05" db="EMBL/GenBank/DDBJ databases">
        <title>Genome comparison of Eubacterium sp.</title>
        <authorList>
            <person name="Feng Y."/>
            <person name="Sanchez-Andrea I."/>
            <person name="Stams A.J.M."/>
            <person name="De Vos W.M."/>
        </authorList>
    </citation>
    <scope>NUCLEOTIDE SEQUENCE [LARGE SCALE GENOMIC DNA]</scope>
    <source>
        <strain evidence="15 16">YI</strain>
    </source>
</reference>
<dbReference type="InterPro" id="IPR045028">
    <property type="entry name" value="DinG/Rad3-like"/>
</dbReference>
<feature type="domain" description="Helicase ATP-binding" evidence="14">
    <location>
        <begin position="182"/>
        <end position="432"/>
    </location>
</feature>
<keyword evidence="6 15" id="KW-0347">Helicase</keyword>
<keyword evidence="8" id="KW-0408">Iron</keyword>
<dbReference type="KEGG" id="emt:CPZ25_000305"/>
<dbReference type="RefSeq" id="WP_096919307.1">
    <property type="nucleotide sequence ID" value="NZ_CP029487.1"/>
</dbReference>
<keyword evidence="4" id="KW-0227">DNA damage</keyword>
<evidence type="ECO:0000256" key="6">
    <source>
        <dbReference type="ARBA" id="ARBA00022806"/>
    </source>
</evidence>
<dbReference type="Gene3D" id="3.90.320.10">
    <property type="match status" value="1"/>
</dbReference>
<dbReference type="Pfam" id="PF06733">
    <property type="entry name" value="DEAD_2"/>
    <property type="match status" value="1"/>
</dbReference>
<evidence type="ECO:0000256" key="1">
    <source>
        <dbReference type="ARBA" id="ARBA00022485"/>
    </source>
</evidence>
<dbReference type="GO" id="GO:0051539">
    <property type="term" value="F:4 iron, 4 sulfur cluster binding"/>
    <property type="evidence" value="ECO:0007669"/>
    <property type="project" value="UniProtKB-KW"/>
</dbReference>
<evidence type="ECO:0000256" key="11">
    <source>
        <dbReference type="ARBA" id="ARBA00023204"/>
    </source>
</evidence>
<dbReference type="GO" id="GO:0006281">
    <property type="term" value="P:DNA repair"/>
    <property type="evidence" value="ECO:0007669"/>
    <property type="project" value="UniProtKB-KW"/>
</dbReference>